<dbReference type="RefSeq" id="WP_340355343.1">
    <property type="nucleotide sequence ID" value="NZ_JBBKZU010000001.1"/>
</dbReference>
<dbReference type="PANTHER" id="PTHR30419">
    <property type="entry name" value="HTH-TYPE TRANSCRIPTIONAL REGULATOR YBHD"/>
    <property type="match status" value="1"/>
</dbReference>
<dbReference type="InterPro" id="IPR005119">
    <property type="entry name" value="LysR_subst-bd"/>
</dbReference>
<accession>A0ABU8V8Q9</accession>
<dbReference type="SUPFAM" id="SSF53850">
    <property type="entry name" value="Periplasmic binding protein-like II"/>
    <property type="match status" value="1"/>
</dbReference>
<keyword evidence="7" id="KW-1185">Reference proteome</keyword>
<dbReference type="Gene3D" id="3.40.190.290">
    <property type="match status" value="1"/>
</dbReference>
<dbReference type="Proteomes" id="UP001365846">
    <property type="component" value="Unassembled WGS sequence"/>
</dbReference>
<dbReference type="CDD" id="cd08421">
    <property type="entry name" value="PBP2_LTTR_like_1"/>
    <property type="match status" value="1"/>
</dbReference>
<dbReference type="EMBL" id="JBBKZU010000001">
    <property type="protein sequence ID" value="MEJ8810038.1"/>
    <property type="molecule type" value="Genomic_DNA"/>
</dbReference>
<protein>
    <submittedName>
        <fullName evidence="6">LysR family transcriptional regulator</fullName>
    </submittedName>
</protein>
<evidence type="ECO:0000256" key="3">
    <source>
        <dbReference type="ARBA" id="ARBA00023125"/>
    </source>
</evidence>
<keyword evidence="2" id="KW-0805">Transcription regulation</keyword>
<keyword evidence="3" id="KW-0238">DNA-binding</keyword>
<comment type="caution">
    <text evidence="6">The sequence shown here is derived from an EMBL/GenBank/DDBJ whole genome shotgun (WGS) entry which is preliminary data.</text>
</comment>
<evidence type="ECO:0000256" key="2">
    <source>
        <dbReference type="ARBA" id="ARBA00023015"/>
    </source>
</evidence>
<evidence type="ECO:0000313" key="6">
    <source>
        <dbReference type="EMBL" id="MEJ8810038.1"/>
    </source>
</evidence>
<evidence type="ECO:0000259" key="5">
    <source>
        <dbReference type="PROSITE" id="PS50931"/>
    </source>
</evidence>
<dbReference type="SUPFAM" id="SSF46785">
    <property type="entry name" value="Winged helix' DNA-binding domain"/>
    <property type="match status" value="1"/>
</dbReference>
<name>A0ABU8V8Q9_9BURK</name>
<keyword evidence="4" id="KW-0804">Transcription</keyword>
<dbReference type="InterPro" id="IPR036388">
    <property type="entry name" value="WH-like_DNA-bd_sf"/>
</dbReference>
<sequence>MKLDPVSLRLFVAVMEEGTIAAAAQREHIAPAAASKRISELEAALDTLLFERSNRGTRSTPAAHALLGLARNVLNGLDDIAEQMAGFGTGLRGHVRVFANISAITQFLPDDLRSFMAAAPMVQVHLQERISTAIARAVADSTADIGILNAGDYGESLNFLPYRTDELVLLVPSGHALARRRRVRLREALAYEFVGAHPGSAVNAMLHRAASEAGLPLRLRIQVSAYDAMALMVAAGLGVGVLPRLSARLYLSSLGIRTVSLDEAWASRQLVLAVRSIDALSPAARMLVDHLGAARSENEAQTARLARPRGP</sequence>
<dbReference type="Pfam" id="PF00126">
    <property type="entry name" value="HTH_1"/>
    <property type="match status" value="1"/>
</dbReference>
<evidence type="ECO:0000256" key="1">
    <source>
        <dbReference type="ARBA" id="ARBA00009437"/>
    </source>
</evidence>
<dbReference type="InterPro" id="IPR050950">
    <property type="entry name" value="HTH-type_LysR_regulators"/>
</dbReference>
<feature type="domain" description="HTH lysR-type" evidence="5">
    <location>
        <begin position="1"/>
        <end position="60"/>
    </location>
</feature>
<dbReference type="PROSITE" id="PS50931">
    <property type="entry name" value="HTH_LYSR"/>
    <property type="match status" value="1"/>
</dbReference>
<dbReference type="PANTHER" id="PTHR30419:SF2">
    <property type="entry name" value="LYSR FAMILY TRANSCRIPTIONAL REGULATOR"/>
    <property type="match status" value="1"/>
</dbReference>
<dbReference type="InterPro" id="IPR036390">
    <property type="entry name" value="WH_DNA-bd_sf"/>
</dbReference>
<organism evidence="6 7">
    <name type="scientific">Variovorax ureilyticus</name>
    <dbReference type="NCBI Taxonomy" id="1836198"/>
    <lineage>
        <taxon>Bacteria</taxon>
        <taxon>Pseudomonadati</taxon>
        <taxon>Pseudomonadota</taxon>
        <taxon>Betaproteobacteria</taxon>
        <taxon>Burkholderiales</taxon>
        <taxon>Comamonadaceae</taxon>
        <taxon>Variovorax</taxon>
    </lineage>
</organism>
<proteinExistence type="inferred from homology"/>
<reference evidence="6 7" key="1">
    <citation type="submission" date="2024-03" db="EMBL/GenBank/DDBJ databases">
        <title>Novel species of the genus Variovorax.</title>
        <authorList>
            <person name="Liu Q."/>
            <person name="Xin Y.-H."/>
        </authorList>
    </citation>
    <scope>NUCLEOTIDE SEQUENCE [LARGE SCALE GENOMIC DNA]</scope>
    <source>
        <strain evidence="6 7">KACC 18899</strain>
    </source>
</reference>
<gene>
    <name evidence="6" type="ORF">WKW77_03115</name>
</gene>
<dbReference type="Gene3D" id="1.10.10.10">
    <property type="entry name" value="Winged helix-like DNA-binding domain superfamily/Winged helix DNA-binding domain"/>
    <property type="match status" value="1"/>
</dbReference>
<comment type="similarity">
    <text evidence="1">Belongs to the LysR transcriptional regulatory family.</text>
</comment>
<dbReference type="Pfam" id="PF03466">
    <property type="entry name" value="LysR_substrate"/>
    <property type="match status" value="1"/>
</dbReference>
<evidence type="ECO:0000313" key="7">
    <source>
        <dbReference type="Proteomes" id="UP001365846"/>
    </source>
</evidence>
<evidence type="ECO:0000256" key="4">
    <source>
        <dbReference type="ARBA" id="ARBA00023163"/>
    </source>
</evidence>
<dbReference type="InterPro" id="IPR000847">
    <property type="entry name" value="LysR_HTH_N"/>
</dbReference>